<sequence length="93" mass="9170">MRGLRADAGGSGGGSSSSASTAESSRFDSGQYSFFGKAPLEGLELGGSMADDVGLDSGYGGGFGGHDDGAYQLSPVGEEVRLSPTLYPASAVA</sequence>
<reference evidence="2" key="3">
    <citation type="journal article" date="2017" name="Nature">
        <title>Genome sequence of the progenitor of the wheat D genome Aegilops tauschii.</title>
        <authorList>
            <person name="Luo M.C."/>
            <person name="Gu Y.Q."/>
            <person name="Puiu D."/>
            <person name="Wang H."/>
            <person name="Twardziok S.O."/>
            <person name="Deal K.R."/>
            <person name="Huo N."/>
            <person name="Zhu T."/>
            <person name="Wang L."/>
            <person name="Wang Y."/>
            <person name="McGuire P.E."/>
            <person name="Liu S."/>
            <person name="Long H."/>
            <person name="Ramasamy R.K."/>
            <person name="Rodriguez J.C."/>
            <person name="Van S.L."/>
            <person name="Yuan L."/>
            <person name="Wang Z."/>
            <person name="Xia Z."/>
            <person name="Xiao L."/>
            <person name="Anderson O.D."/>
            <person name="Ouyang S."/>
            <person name="Liang Y."/>
            <person name="Zimin A.V."/>
            <person name="Pertea G."/>
            <person name="Qi P."/>
            <person name="Bennetzen J.L."/>
            <person name="Dai X."/>
            <person name="Dawson M.W."/>
            <person name="Muller H.G."/>
            <person name="Kugler K."/>
            <person name="Rivarola-Duarte L."/>
            <person name="Spannagl M."/>
            <person name="Mayer K.F.X."/>
            <person name="Lu F.H."/>
            <person name="Bevan M.W."/>
            <person name="Leroy P."/>
            <person name="Li P."/>
            <person name="You F.M."/>
            <person name="Sun Q."/>
            <person name="Liu Z."/>
            <person name="Lyons E."/>
            <person name="Wicker T."/>
            <person name="Salzberg S.L."/>
            <person name="Devos K.M."/>
            <person name="Dvorak J."/>
        </authorList>
    </citation>
    <scope>NUCLEOTIDE SEQUENCE [LARGE SCALE GENOMIC DNA]</scope>
    <source>
        <strain evidence="2">cv. AL8/78</strain>
    </source>
</reference>
<reference evidence="3" key="1">
    <citation type="journal article" date="2014" name="Science">
        <title>Ancient hybridizations among the ancestral genomes of bread wheat.</title>
        <authorList>
            <consortium name="International Wheat Genome Sequencing Consortium,"/>
            <person name="Marcussen T."/>
            <person name="Sandve S.R."/>
            <person name="Heier L."/>
            <person name="Spannagl M."/>
            <person name="Pfeifer M."/>
            <person name="Jakobsen K.S."/>
            <person name="Wulff B.B."/>
            <person name="Steuernagel B."/>
            <person name="Mayer K.F."/>
            <person name="Olsen O.A."/>
        </authorList>
    </citation>
    <scope>NUCLEOTIDE SEQUENCE [LARGE SCALE GENOMIC DNA]</scope>
    <source>
        <strain evidence="3">cv. AL8/78</strain>
    </source>
</reference>
<evidence type="ECO:0000313" key="2">
    <source>
        <dbReference type="EnsemblPlants" id="AET1Gv20797700.15"/>
    </source>
</evidence>
<protein>
    <submittedName>
        <fullName evidence="2">Uncharacterized protein</fullName>
    </submittedName>
</protein>
<evidence type="ECO:0000313" key="3">
    <source>
        <dbReference type="Proteomes" id="UP000015105"/>
    </source>
</evidence>
<proteinExistence type="predicted"/>
<organism evidence="2 3">
    <name type="scientific">Aegilops tauschii subsp. strangulata</name>
    <name type="common">Goatgrass</name>
    <dbReference type="NCBI Taxonomy" id="200361"/>
    <lineage>
        <taxon>Eukaryota</taxon>
        <taxon>Viridiplantae</taxon>
        <taxon>Streptophyta</taxon>
        <taxon>Embryophyta</taxon>
        <taxon>Tracheophyta</taxon>
        <taxon>Spermatophyta</taxon>
        <taxon>Magnoliopsida</taxon>
        <taxon>Liliopsida</taxon>
        <taxon>Poales</taxon>
        <taxon>Poaceae</taxon>
        <taxon>BOP clade</taxon>
        <taxon>Pooideae</taxon>
        <taxon>Triticodae</taxon>
        <taxon>Triticeae</taxon>
        <taxon>Triticinae</taxon>
        <taxon>Aegilops</taxon>
    </lineage>
</organism>
<reference evidence="2" key="5">
    <citation type="journal article" date="2021" name="G3 (Bethesda)">
        <title>Aegilops tauschii genome assembly Aet v5.0 features greater sequence contiguity and improved annotation.</title>
        <authorList>
            <person name="Wang L."/>
            <person name="Zhu T."/>
            <person name="Rodriguez J.C."/>
            <person name="Deal K.R."/>
            <person name="Dubcovsky J."/>
            <person name="McGuire P.E."/>
            <person name="Lux T."/>
            <person name="Spannagl M."/>
            <person name="Mayer K.F.X."/>
            <person name="Baldrich P."/>
            <person name="Meyers B.C."/>
            <person name="Huo N."/>
            <person name="Gu Y.Q."/>
            <person name="Zhou H."/>
            <person name="Devos K.M."/>
            <person name="Bennetzen J.L."/>
            <person name="Unver T."/>
            <person name="Budak H."/>
            <person name="Gulick P.J."/>
            <person name="Galiba G."/>
            <person name="Kalapos B."/>
            <person name="Nelson D.R."/>
            <person name="Li P."/>
            <person name="You F.M."/>
            <person name="Luo M.C."/>
            <person name="Dvorak J."/>
        </authorList>
    </citation>
    <scope>NUCLEOTIDE SEQUENCE [LARGE SCALE GENOMIC DNA]</scope>
    <source>
        <strain evidence="2">cv. AL8/78</strain>
    </source>
</reference>
<dbReference type="AlphaFoldDB" id="A0A452ZIQ4"/>
<reference evidence="2" key="4">
    <citation type="submission" date="2019-03" db="UniProtKB">
        <authorList>
            <consortium name="EnsemblPlants"/>
        </authorList>
    </citation>
    <scope>IDENTIFICATION</scope>
</reference>
<reference evidence="3" key="2">
    <citation type="journal article" date="2017" name="Nat. Plants">
        <title>The Aegilops tauschii genome reveals multiple impacts of transposons.</title>
        <authorList>
            <person name="Zhao G."/>
            <person name="Zou C."/>
            <person name="Li K."/>
            <person name="Wang K."/>
            <person name="Li T."/>
            <person name="Gao L."/>
            <person name="Zhang X."/>
            <person name="Wang H."/>
            <person name="Yang Z."/>
            <person name="Liu X."/>
            <person name="Jiang W."/>
            <person name="Mao L."/>
            <person name="Kong X."/>
            <person name="Jiao Y."/>
            <person name="Jia J."/>
        </authorList>
    </citation>
    <scope>NUCLEOTIDE SEQUENCE [LARGE SCALE GENOMIC DNA]</scope>
    <source>
        <strain evidence="3">cv. AL8/78</strain>
    </source>
</reference>
<keyword evidence="3" id="KW-1185">Reference proteome</keyword>
<feature type="region of interest" description="Disordered" evidence="1">
    <location>
        <begin position="1"/>
        <end position="24"/>
    </location>
</feature>
<dbReference type="Proteomes" id="UP000015105">
    <property type="component" value="Chromosome 1D"/>
</dbReference>
<dbReference type="Gramene" id="AET1Gv20797700.15">
    <property type="protein sequence ID" value="AET1Gv20797700.15"/>
    <property type="gene ID" value="AET1Gv20797700"/>
</dbReference>
<accession>A0A452ZIQ4</accession>
<name>A0A452ZIQ4_AEGTS</name>
<evidence type="ECO:0000256" key="1">
    <source>
        <dbReference type="SAM" id="MobiDB-lite"/>
    </source>
</evidence>
<dbReference type="EnsemblPlants" id="AET1Gv20797700.15">
    <property type="protein sequence ID" value="AET1Gv20797700.15"/>
    <property type="gene ID" value="AET1Gv20797700"/>
</dbReference>